<proteinExistence type="predicted"/>
<dbReference type="Gene3D" id="2.60.40.10">
    <property type="entry name" value="Immunoglobulins"/>
    <property type="match status" value="1"/>
</dbReference>
<dbReference type="PANTHER" id="PTHR14131">
    <property type="entry name" value="ANOSMIN"/>
    <property type="match status" value="1"/>
</dbReference>
<dbReference type="InParanoid" id="A0A5F9CPZ5"/>
<feature type="compositionally biased region" description="Polar residues" evidence="1">
    <location>
        <begin position="117"/>
        <end position="133"/>
    </location>
</feature>
<reference evidence="3 4" key="1">
    <citation type="journal article" date="2011" name="Nature">
        <title>A high-resolution map of human evolutionary constraint using 29 mammals.</title>
        <authorList>
            <person name="Lindblad-Toh K."/>
            <person name="Garber M."/>
            <person name="Zuk O."/>
            <person name="Lin M.F."/>
            <person name="Parker B.J."/>
            <person name="Washietl S."/>
            <person name="Kheradpour P."/>
            <person name="Ernst J."/>
            <person name="Jordan G."/>
            <person name="Mauceli E."/>
            <person name="Ward L.D."/>
            <person name="Lowe C.B."/>
            <person name="Holloway A.K."/>
            <person name="Clamp M."/>
            <person name="Gnerre S."/>
            <person name="Alfoldi J."/>
            <person name="Beal K."/>
            <person name="Chang J."/>
            <person name="Clawson H."/>
            <person name="Cuff J."/>
            <person name="Di Palma F."/>
            <person name="Fitzgerald S."/>
            <person name="Flicek P."/>
            <person name="Guttman M."/>
            <person name="Hubisz M.J."/>
            <person name="Jaffe D.B."/>
            <person name="Jungreis I."/>
            <person name="Kent W.J."/>
            <person name="Kostka D."/>
            <person name="Lara M."/>
            <person name="Martins A.L."/>
            <person name="Massingham T."/>
            <person name="Moltke I."/>
            <person name="Raney B.J."/>
            <person name="Rasmussen M.D."/>
            <person name="Robinson J."/>
            <person name="Stark A."/>
            <person name="Vilella A.J."/>
            <person name="Wen J."/>
            <person name="Xie X."/>
            <person name="Zody M.C."/>
            <person name="Baldwin J."/>
            <person name="Bloom T."/>
            <person name="Chin C.W."/>
            <person name="Heiman D."/>
            <person name="Nicol R."/>
            <person name="Nusbaum C."/>
            <person name="Young S."/>
            <person name="Wilkinson J."/>
            <person name="Worley K.C."/>
            <person name="Kovar C.L."/>
            <person name="Muzny D.M."/>
            <person name="Gibbs R.A."/>
            <person name="Cree A."/>
            <person name="Dihn H.H."/>
            <person name="Fowler G."/>
            <person name="Jhangiani S."/>
            <person name="Joshi V."/>
            <person name="Lee S."/>
            <person name="Lewis L.R."/>
            <person name="Nazareth L.V."/>
            <person name="Okwuonu G."/>
            <person name="Santibanez J."/>
            <person name="Warren W.C."/>
            <person name="Mardis E.R."/>
            <person name="Weinstock G.M."/>
            <person name="Wilson R.K."/>
            <person name="Delehaunty K."/>
            <person name="Dooling D."/>
            <person name="Fronik C."/>
            <person name="Fulton L."/>
            <person name="Fulton B."/>
            <person name="Graves T."/>
            <person name="Minx P."/>
            <person name="Sodergren E."/>
            <person name="Birney E."/>
            <person name="Margulies E.H."/>
            <person name="Herrero J."/>
            <person name="Green E.D."/>
            <person name="Haussler D."/>
            <person name="Siepel A."/>
            <person name="Goldman N."/>
            <person name="Pollard K.S."/>
            <person name="Pedersen J.S."/>
            <person name="Lander E.S."/>
            <person name="Kellis M."/>
        </authorList>
    </citation>
    <scope>NUCLEOTIDE SEQUENCE [LARGE SCALE GENOMIC DNA]</scope>
    <source>
        <strain evidence="4">Thorbecke</strain>
    </source>
</reference>
<reference evidence="3" key="2">
    <citation type="submission" date="2025-08" db="UniProtKB">
        <authorList>
            <consortium name="Ensembl"/>
        </authorList>
    </citation>
    <scope>IDENTIFICATION</scope>
    <source>
        <strain evidence="3">Thorbecke</strain>
    </source>
</reference>
<dbReference type="InterPro" id="IPR042447">
    <property type="entry name" value="Anosmin-1"/>
</dbReference>
<evidence type="ECO:0000259" key="2">
    <source>
        <dbReference type="PROSITE" id="PS50853"/>
    </source>
</evidence>
<dbReference type="InterPro" id="IPR036116">
    <property type="entry name" value="FN3_sf"/>
</dbReference>
<dbReference type="PROSITE" id="PS50853">
    <property type="entry name" value="FN3"/>
    <property type="match status" value="2"/>
</dbReference>
<dbReference type="SUPFAM" id="SSF49265">
    <property type="entry name" value="Fibronectin type III"/>
    <property type="match status" value="1"/>
</dbReference>
<accession>A0A5F9CPZ5</accession>
<dbReference type="InterPro" id="IPR003961">
    <property type="entry name" value="FN3_dom"/>
</dbReference>
<evidence type="ECO:0000256" key="1">
    <source>
        <dbReference type="SAM" id="MobiDB-lite"/>
    </source>
</evidence>
<dbReference type="GO" id="GO:0030182">
    <property type="term" value="P:neuron differentiation"/>
    <property type="evidence" value="ECO:0007669"/>
    <property type="project" value="TreeGrafter"/>
</dbReference>
<evidence type="ECO:0000313" key="3">
    <source>
        <dbReference type="Ensembl" id="ENSOCUP00000035577.1"/>
    </source>
</evidence>
<dbReference type="Ensembl" id="ENSOCUT00000050855.1">
    <property type="protein sequence ID" value="ENSOCUP00000035577.1"/>
    <property type="gene ID" value="ENSOCUG00000034034.1"/>
</dbReference>
<dbReference type="GeneTree" id="ENSGT00440000033720"/>
<feature type="domain" description="Fibronectin type-III" evidence="2">
    <location>
        <begin position="247"/>
        <end position="349"/>
    </location>
</feature>
<feature type="domain" description="Fibronectin type-III" evidence="2">
    <location>
        <begin position="146"/>
        <end position="241"/>
    </location>
</feature>
<feature type="region of interest" description="Disordered" evidence="1">
    <location>
        <begin position="60"/>
        <end position="163"/>
    </location>
</feature>
<dbReference type="STRING" id="9986.ENSOCUP00000035577"/>
<evidence type="ECO:0000313" key="4">
    <source>
        <dbReference type="Proteomes" id="UP000001811"/>
    </source>
</evidence>
<dbReference type="AlphaFoldDB" id="A0A5F9CPZ5"/>
<keyword evidence="4" id="KW-1185">Reference proteome</keyword>
<dbReference type="GO" id="GO:0009986">
    <property type="term" value="C:cell surface"/>
    <property type="evidence" value="ECO:0007669"/>
    <property type="project" value="TreeGrafter"/>
</dbReference>
<dbReference type="Proteomes" id="UP000001811">
    <property type="component" value="Unplaced"/>
</dbReference>
<sequence length="517" mass="55914">MAAGAVLATGAGPGVVGAGSLWAGGVQALRCAARCLSLRLLERRCRSARASAVGNLCHLRGVSAPNQGIPNAKILPGRDRGTLPAPQTPKEPRNPQGPPQVSFNQRRCKSVLRRPSVSHQRSPGPQPGDSQGRNWPRTRSRGSPGAPRRPQTSESSTDPLNNGSLVWCQNDKQCSTCLEPCKHPGELETGPCQSLCETTDQRVWLPDVRPGGWYQFRVAAVNVHGTQGFTTPVRHFRSSRAPLAPLALADLRVNSTVRDADGTVAATVIWEPPEDPDVPVHHYRVSWGHATEGQWQRKLVDGHWSSVTLQHLRPGSVYTVQLQPLGADVAARPQGCPALHSCQRHIVPIGPQLQCKALTESASLGLPRSLCSECSCQSWVISILNGLPRSLCGKGTCQSWVTMETPHGLPRSLCSWGFCQSYVTMETPRGLPRSLCSKRSYQSCVICVPNRLPRSLCGRGSCQSVHSSNSYTQDCHTHEHACANLATYVCTHMAATRRSGVTTFDGEAAERPQGHNL</sequence>
<dbReference type="InterPro" id="IPR040957">
    <property type="entry name" value="Anosmin-1_Cys_box"/>
</dbReference>
<feature type="compositionally biased region" description="Low complexity" evidence="1">
    <location>
        <begin position="141"/>
        <end position="150"/>
    </location>
</feature>
<dbReference type="PANTHER" id="PTHR14131:SF6">
    <property type="entry name" value="ANOSMIN-1-RELATED"/>
    <property type="match status" value="1"/>
</dbReference>
<reference evidence="3" key="3">
    <citation type="submission" date="2025-09" db="UniProtKB">
        <authorList>
            <consortium name="Ensembl"/>
        </authorList>
    </citation>
    <scope>IDENTIFICATION</scope>
    <source>
        <strain evidence="3">Thorbecke</strain>
    </source>
</reference>
<dbReference type="Pfam" id="PF17869">
    <property type="entry name" value="Cys_box"/>
    <property type="match status" value="1"/>
</dbReference>
<dbReference type="CDD" id="cd00063">
    <property type="entry name" value="FN3"/>
    <property type="match status" value="1"/>
</dbReference>
<dbReference type="InterPro" id="IPR013783">
    <property type="entry name" value="Ig-like_fold"/>
</dbReference>
<feature type="compositionally biased region" description="Polar residues" evidence="1">
    <location>
        <begin position="152"/>
        <end position="163"/>
    </location>
</feature>
<dbReference type="Pfam" id="PF00041">
    <property type="entry name" value="fn3"/>
    <property type="match status" value="1"/>
</dbReference>
<name>A0A5F9CPZ5_RABIT</name>
<protein>
    <recommendedName>
        <fullName evidence="2">Fibronectin type-III domain-containing protein</fullName>
    </recommendedName>
</protein>
<organism evidence="3 4">
    <name type="scientific">Oryctolagus cuniculus</name>
    <name type="common">Rabbit</name>
    <dbReference type="NCBI Taxonomy" id="9986"/>
    <lineage>
        <taxon>Eukaryota</taxon>
        <taxon>Metazoa</taxon>
        <taxon>Chordata</taxon>
        <taxon>Craniata</taxon>
        <taxon>Vertebrata</taxon>
        <taxon>Euteleostomi</taxon>
        <taxon>Mammalia</taxon>
        <taxon>Eutheria</taxon>
        <taxon>Euarchontoglires</taxon>
        <taxon>Glires</taxon>
        <taxon>Lagomorpha</taxon>
        <taxon>Leporidae</taxon>
        <taxon>Oryctolagus</taxon>
    </lineage>
</organism>
<dbReference type="SMART" id="SM00060">
    <property type="entry name" value="FN3"/>
    <property type="match status" value="2"/>
</dbReference>
<dbReference type="Bgee" id="ENSOCUG00000034034">
    <property type="expression patterns" value="Expressed in uterus and 16 other cell types or tissues"/>
</dbReference>